<dbReference type="PROSITE" id="PS51387">
    <property type="entry name" value="FAD_PCMH"/>
    <property type="match status" value="1"/>
</dbReference>
<keyword evidence="4" id="KW-0560">Oxidoreductase</keyword>
<keyword evidence="2" id="KW-0274">FAD</keyword>
<dbReference type="GO" id="GO:0071949">
    <property type="term" value="F:FAD binding"/>
    <property type="evidence" value="ECO:0007669"/>
    <property type="project" value="InterPro"/>
</dbReference>
<name>A0A1L9NXZ3_9RHOB</name>
<keyword evidence="5" id="KW-1185">Reference proteome</keyword>
<dbReference type="InterPro" id="IPR016164">
    <property type="entry name" value="FAD-linked_Oxase-like_C"/>
</dbReference>
<evidence type="ECO:0000256" key="1">
    <source>
        <dbReference type="ARBA" id="ARBA00022630"/>
    </source>
</evidence>
<reference evidence="4 5" key="1">
    <citation type="submission" date="2016-10" db="EMBL/GenBank/DDBJ databases">
        <title>Genome sequence of Planktotalea frisia SH6-1.</title>
        <authorList>
            <person name="Poehlein A."/>
            <person name="Bakenhus I."/>
            <person name="Voget S."/>
            <person name="Brinkhoff T."/>
            <person name="Simon M."/>
        </authorList>
    </citation>
    <scope>NUCLEOTIDE SEQUENCE [LARGE SCALE GENOMIC DNA]</scope>
    <source>
        <strain evidence="4 5">SH6-1</strain>
    </source>
</reference>
<dbReference type="Gene3D" id="3.30.465.10">
    <property type="match status" value="1"/>
</dbReference>
<dbReference type="Proteomes" id="UP000184514">
    <property type="component" value="Unassembled WGS sequence"/>
</dbReference>
<dbReference type="PANTHER" id="PTHR11748">
    <property type="entry name" value="D-LACTATE DEHYDROGENASE"/>
    <property type="match status" value="1"/>
</dbReference>
<dbReference type="PANTHER" id="PTHR11748:SF103">
    <property type="entry name" value="GLYCOLATE OXIDASE SUBUNIT GLCE"/>
    <property type="match status" value="1"/>
</dbReference>
<organism evidence="4 5">
    <name type="scientific">Planktotalea frisia</name>
    <dbReference type="NCBI Taxonomy" id="696762"/>
    <lineage>
        <taxon>Bacteria</taxon>
        <taxon>Pseudomonadati</taxon>
        <taxon>Pseudomonadota</taxon>
        <taxon>Alphaproteobacteria</taxon>
        <taxon>Rhodobacterales</taxon>
        <taxon>Paracoccaceae</taxon>
        <taxon>Planktotalea</taxon>
    </lineage>
</organism>
<dbReference type="InterPro" id="IPR006094">
    <property type="entry name" value="Oxid_FAD_bind_N"/>
</dbReference>
<accession>A0A1L9NXZ3</accession>
<dbReference type="RefSeq" id="WP_072630224.1">
    <property type="nucleotide sequence ID" value="NZ_MLCB01000120.1"/>
</dbReference>
<dbReference type="STRING" id="696762.PFRI_16410"/>
<dbReference type="SUPFAM" id="SSF55103">
    <property type="entry name" value="FAD-linked oxidases, C-terminal domain"/>
    <property type="match status" value="1"/>
</dbReference>
<evidence type="ECO:0000313" key="4">
    <source>
        <dbReference type="EMBL" id="OJI94111.1"/>
    </source>
</evidence>
<dbReference type="AlphaFoldDB" id="A0A1L9NXZ3"/>
<evidence type="ECO:0000256" key="2">
    <source>
        <dbReference type="ARBA" id="ARBA00022827"/>
    </source>
</evidence>
<sequence length="375" mass="39551">MKPTSELELAELIADAKTPLQIKGGGTRLMGLPDGNVLDTSGLCGITLYEPGALTLVAQAGTPIAEIETALAAENQRLAFEPADLRDVLGTSGTSTLGGVAASNASGPRRISAGACRDFMLGVRFVDGLGDVVKNGGRVMKNVTGYDLVKLMSGAHGTLGVLSEVSIKVLPSVEMQLCLRIKGLDPLRAVAAMSAALGSPFEVSGAAYDVNGAVSLRLEGFEASVRYRAAQLVGVLAEFGPIEALDDQDLCTQIWCDIRDARRFKNTQGDLWRISVKPSDAPDLLSVLNPSQAQLDWGGGLIWLTMPSGTDVRAKMTVAGHATLMRASADTFSTRARFHPEPAPITKLSADLRARFDPIALLNPGLMGACHEDRI</sequence>
<dbReference type="InterPro" id="IPR016169">
    <property type="entry name" value="FAD-bd_PCMH_sub2"/>
</dbReference>
<feature type="domain" description="FAD-binding PCMH-type" evidence="3">
    <location>
        <begin position="1"/>
        <end position="172"/>
    </location>
</feature>
<dbReference type="SUPFAM" id="SSF56176">
    <property type="entry name" value="FAD-binding/transporter-associated domain-like"/>
    <property type="match status" value="1"/>
</dbReference>
<dbReference type="EMBL" id="MLCB01000120">
    <property type="protein sequence ID" value="OJI94111.1"/>
    <property type="molecule type" value="Genomic_DNA"/>
</dbReference>
<protein>
    <submittedName>
        <fullName evidence="4">Putative FAD-linked oxidoreductase</fullName>
        <ecNumber evidence="4">1.-.-.-</ecNumber>
    </submittedName>
</protein>
<proteinExistence type="predicted"/>
<keyword evidence="1" id="KW-0285">Flavoprotein</keyword>
<evidence type="ECO:0000259" key="3">
    <source>
        <dbReference type="PROSITE" id="PS51387"/>
    </source>
</evidence>
<dbReference type="InterPro" id="IPR036318">
    <property type="entry name" value="FAD-bd_PCMH-like_sf"/>
</dbReference>
<dbReference type="OrthoDB" id="9811557at2"/>
<dbReference type="GO" id="GO:0016491">
    <property type="term" value="F:oxidoreductase activity"/>
    <property type="evidence" value="ECO:0007669"/>
    <property type="project" value="UniProtKB-KW"/>
</dbReference>
<dbReference type="InterPro" id="IPR016166">
    <property type="entry name" value="FAD-bd_PCMH"/>
</dbReference>
<gene>
    <name evidence="4" type="ORF">PFRI_16410</name>
</gene>
<comment type="caution">
    <text evidence="4">The sequence shown here is derived from an EMBL/GenBank/DDBJ whole genome shotgun (WGS) entry which is preliminary data.</text>
</comment>
<dbReference type="Pfam" id="PF01565">
    <property type="entry name" value="FAD_binding_4"/>
    <property type="match status" value="1"/>
</dbReference>
<evidence type="ECO:0000313" key="5">
    <source>
        <dbReference type="Proteomes" id="UP000184514"/>
    </source>
</evidence>
<dbReference type="EC" id="1.-.-.-" evidence="4"/>